<dbReference type="Proteomes" id="UP000198953">
    <property type="component" value="Unassembled WGS sequence"/>
</dbReference>
<accession>A0A1H8EVI1</accession>
<protein>
    <submittedName>
        <fullName evidence="3">Uncharacterized protein</fullName>
    </submittedName>
</protein>
<feature type="compositionally biased region" description="Pro residues" evidence="1">
    <location>
        <begin position="134"/>
        <end position="195"/>
    </location>
</feature>
<dbReference type="AlphaFoldDB" id="A0A1H8EVI1"/>
<keyword evidence="4" id="KW-1185">Reference proteome</keyword>
<evidence type="ECO:0000313" key="3">
    <source>
        <dbReference type="EMBL" id="SEN23144.1"/>
    </source>
</evidence>
<feature type="signal peptide" evidence="2">
    <location>
        <begin position="1"/>
        <end position="18"/>
    </location>
</feature>
<gene>
    <name evidence="3" type="ORF">SAMN05660976_07112</name>
</gene>
<dbReference type="STRING" id="46177.SAMN05660976_07112"/>
<evidence type="ECO:0000256" key="1">
    <source>
        <dbReference type="SAM" id="MobiDB-lite"/>
    </source>
</evidence>
<feature type="region of interest" description="Disordered" evidence="1">
    <location>
        <begin position="131"/>
        <end position="262"/>
    </location>
</feature>
<dbReference type="EMBL" id="FOBF01000023">
    <property type="protein sequence ID" value="SEN23144.1"/>
    <property type="molecule type" value="Genomic_DNA"/>
</dbReference>
<organism evidence="3 4">
    <name type="scientific">Nonomuraea pusilla</name>
    <dbReference type="NCBI Taxonomy" id="46177"/>
    <lineage>
        <taxon>Bacteria</taxon>
        <taxon>Bacillati</taxon>
        <taxon>Actinomycetota</taxon>
        <taxon>Actinomycetes</taxon>
        <taxon>Streptosporangiales</taxon>
        <taxon>Streptosporangiaceae</taxon>
        <taxon>Nonomuraea</taxon>
    </lineage>
</organism>
<reference evidence="3 4" key="1">
    <citation type="submission" date="2016-10" db="EMBL/GenBank/DDBJ databases">
        <authorList>
            <person name="de Groot N.N."/>
        </authorList>
    </citation>
    <scope>NUCLEOTIDE SEQUENCE [LARGE SCALE GENOMIC DNA]</scope>
    <source>
        <strain evidence="3 4">DSM 43357</strain>
    </source>
</reference>
<sequence length="262" mass="27851">MFAVAALAVLVASSAASAGSLHGKPPGDNGDVKVHSWTTPEDDPRNEPKVCVFYLVGFNFDRVEQVSWEIKSWPPTGNGTTVKSGTLTLDEDGHGRTVDTTLPDGHYKLVWTFKGEHGKAKHKVFWVKCGSTPTDPPTSQPPTSQPPTSQPPTSQPPTSQPPTSQPPTSQPPTSQPPTSQPPTSQPPTSQPPTSQPPTSTGTPTPSRTPTPTPTPTRPGQGDHGTTVTQDWIQWDENPTPAQDEPKPAPTPKPVKTHMPVTG</sequence>
<proteinExistence type="predicted"/>
<evidence type="ECO:0000256" key="2">
    <source>
        <dbReference type="SAM" id="SignalP"/>
    </source>
</evidence>
<name>A0A1H8EVI1_9ACTN</name>
<feature type="chain" id="PRO_5011582460" evidence="2">
    <location>
        <begin position="19"/>
        <end position="262"/>
    </location>
</feature>
<feature type="compositionally biased region" description="Pro residues" evidence="1">
    <location>
        <begin position="206"/>
        <end position="216"/>
    </location>
</feature>
<feature type="compositionally biased region" description="Low complexity" evidence="1">
    <location>
        <begin position="196"/>
        <end position="205"/>
    </location>
</feature>
<keyword evidence="2" id="KW-0732">Signal</keyword>
<evidence type="ECO:0000313" key="4">
    <source>
        <dbReference type="Proteomes" id="UP000198953"/>
    </source>
</evidence>
<dbReference type="RefSeq" id="WP_177227635.1">
    <property type="nucleotide sequence ID" value="NZ_FOBF01000023.1"/>
</dbReference>
<feature type="region of interest" description="Disordered" evidence="1">
    <location>
        <begin position="18"/>
        <end position="43"/>
    </location>
</feature>